<protein>
    <submittedName>
        <fullName evidence="1">Uncharacterized protein</fullName>
    </submittedName>
</protein>
<dbReference type="AlphaFoldDB" id="A0A0C3NVC2"/>
<sequence>MTSKLIPSVTTKGKPKHKTPLTLRGLLVDVDDVEPACSPQHVSFRCARCQFKSIFGRADAYTATPRIHTDTIYAIMPT</sequence>
<evidence type="ECO:0000313" key="1">
    <source>
        <dbReference type="EMBL" id="KIN99173.1"/>
    </source>
</evidence>
<reference evidence="2" key="2">
    <citation type="submission" date="2015-01" db="EMBL/GenBank/DDBJ databases">
        <title>Evolutionary Origins and Diversification of the Mycorrhizal Mutualists.</title>
        <authorList>
            <consortium name="DOE Joint Genome Institute"/>
            <consortium name="Mycorrhizal Genomics Consortium"/>
            <person name="Kohler A."/>
            <person name="Kuo A."/>
            <person name="Nagy L.G."/>
            <person name="Floudas D."/>
            <person name="Copeland A."/>
            <person name="Barry K.W."/>
            <person name="Cichocki N."/>
            <person name="Veneault-Fourrey C."/>
            <person name="LaButti K."/>
            <person name="Lindquist E.A."/>
            <person name="Lipzen A."/>
            <person name="Lundell T."/>
            <person name="Morin E."/>
            <person name="Murat C."/>
            <person name="Riley R."/>
            <person name="Ohm R."/>
            <person name="Sun H."/>
            <person name="Tunlid A."/>
            <person name="Henrissat B."/>
            <person name="Grigoriev I.V."/>
            <person name="Hibbett D.S."/>
            <person name="Martin F."/>
        </authorList>
    </citation>
    <scope>NUCLEOTIDE SEQUENCE [LARGE SCALE GENOMIC DNA]</scope>
    <source>
        <strain evidence="2">Marx 270</strain>
    </source>
</reference>
<proteinExistence type="predicted"/>
<dbReference type="EMBL" id="KN832007">
    <property type="protein sequence ID" value="KIN99173.1"/>
    <property type="molecule type" value="Genomic_DNA"/>
</dbReference>
<accession>A0A0C3NVC2</accession>
<reference evidence="1 2" key="1">
    <citation type="submission" date="2014-04" db="EMBL/GenBank/DDBJ databases">
        <authorList>
            <consortium name="DOE Joint Genome Institute"/>
            <person name="Kuo A."/>
            <person name="Kohler A."/>
            <person name="Costa M.D."/>
            <person name="Nagy L.G."/>
            <person name="Floudas D."/>
            <person name="Copeland A."/>
            <person name="Barry K.W."/>
            <person name="Cichocki N."/>
            <person name="Veneault-Fourrey C."/>
            <person name="LaButti K."/>
            <person name="Lindquist E.A."/>
            <person name="Lipzen A."/>
            <person name="Lundell T."/>
            <person name="Morin E."/>
            <person name="Murat C."/>
            <person name="Sun H."/>
            <person name="Tunlid A."/>
            <person name="Henrissat B."/>
            <person name="Grigoriev I.V."/>
            <person name="Hibbett D.S."/>
            <person name="Martin F."/>
            <person name="Nordberg H.P."/>
            <person name="Cantor M.N."/>
            <person name="Hua S.X."/>
        </authorList>
    </citation>
    <scope>NUCLEOTIDE SEQUENCE [LARGE SCALE GENOMIC DNA]</scope>
    <source>
        <strain evidence="1 2">Marx 270</strain>
    </source>
</reference>
<dbReference type="Proteomes" id="UP000054217">
    <property type="component" value="Unassembled WGS sequence"/>
</dbReference>
<gene>
    <name evidence="1" type="ORF">M404DRAFT_817849</name>
</gene>
<keyword evidence="2" id="KW-1185">Reference proteome</keyword>
<evidence type="ECO:0000313" key="2">
    <source>
        <dbReference type="Proteomes" id="UP000054217"/>
    </source>
</evidence>
<dbReference type="InParanoid" id="A0A0C3NVC2"/>
<name>A0A0C3NVC2_PISTI</name>
<organism evidence="1 2">
    <name type="scientific">Pisolithus tinctorius Marx 270</name>
    <dbReference type="NCBI Taxonomy" id="870435"/>
    <lineage>
        <taxon>Eukaryota</taxon>
        <taxon>Fungi</taxon>
        <taxon>Dikarya</taxon>
        <taxon>Basidiomycota</taxon>
        <taxon>Agaricomycotina</taxon>
        <taxon>Agaricomycetes</taxon>
        <taxon>Agaricomycetidae</taxon>
        <taxon>Boletales</taxon>
        <taxon>Sclerodermatineae</taxon>
        <taxon>Pisolithaceae</taxon>
        <taxon>Pisolithus</taxon>
    </lineage>
</organism>
<dbReference type="HOGENOM" id="CLU_2623007_0_0_1"/>